<sequence>MTARDWATWLPPALLLLHVPGGFSLSCPYSVTGTVGGSLSVQCQYEKEFRTGNKIWSTYRDDIVATGWSEREVRNGRVSIKDYPESLTFRVTLDNLTMEDSGNYWCGIQSRPIDGSHQACQVKVSVFPDDSSLKSPALASWEPNQGDPSRRIFPVFSSAFLLSRTSTAAPSPDSVTGTEGPPTFLPAGTRPSSSGQDSPDPSPHPRCLLDRSYFLLLVLLKLPLLVGALGAVLWVGGPWGSLRARQCRPSDEAQ</sequence>
<dbReference type="SMART" id="SM00409">
    <property type="entry name" value="IG"/>
    <property type="match status" value="1"/>
</dbReference>
<evidence type="ECO:0000256" key="6">
    <source>
        <dbReference type="SAM" id="SignalP"/>
    </source>
</evidence>
<keyword evidence="2 5" id="KW-0812">Transmembrane</keyword>
<proteinExistence type="predicted"/>
<dbReference type="PANTHER" id="PTHR11860">
    <property type="entry name" value="POLYMERIC-IMMUNOGLOBULIN RECEPTOR"/>
    <property type="match status" value="1"/>
</dbReference>
<reference evidence="8" key="1">
    <citation type="submission" date="2016-12" db="EMBL/GenBank/DDBJ databases">
        <title>Mouse lemur reference genome and diversity panel.</title>
        <authorList>
            <person name="Harris R."/>
            <person name="Larsen P."/>
            <person name="Liu Y."/>
            <person name="Hughes D.S."/>
            <person name="Murali S."/>
            <person name="Raveendran M."/>
            <person name="Korchina V."/>
            <person name="Wang M."/>
            <person name="Jhangiani S."/>
            <person name="Bandaranaike D."/>
            <person name="Bellair M."/>
            <person name="Blankenburg K."/>
            <person name="Chao H."/>
            <person name="Dahdouli M."/>
            <person name="Dinh H."/>
            <person name="Doddapaneni H."/>
            <person name="English A."/>
            <person name="Firestine M."/>
            <person name="Gnanaolivu R."/>
            <person name="Gross S."/>
            <person name="Hernandez B."/>
            <person name="Javaid M."/>
            <person name="Jayaseelan J."/>
            <person name="Jones J."/>
            <person name="Khan Z."/>
            <person name="Kovar C."/>
            <person name="Kurapati P."/>
            <person name="Le B."/>
            <person name="Lee S."/>
            <person name="Li M."/>
            <person name="Mathew T."/>
            <person name="Narasimhan A."/>
            <person name="Ngo D."/>
            <person name="Nguyen L."/>
            <person name="Okwuonu G."/>
            <person name="Ongeri F."/>
            <person name="Osuji N."/>
            <person name="Pu L.-L."/>
            <person name="Puazo M."/>
            <person name="Quiroz J."/>
            <person name="Raj R."/>
            <person name="Rajbhandari K."/>
            <person name="Reid J.G."/>
            <person name="Santibanez J."/>
            <person name="Sexton D."/>
            <person name="Skinner E."/>
            <person name="Vee V."/>
            <person name="Weissenberger G."/>
            <person name="Wu Y."/>
            <person name="Xin Y."/>
            <person name="Han Y."/>
            <person name="Campbell C."/>
            <person name="Brown A."/>
            <person name="Sullivan B."/>
            <person name="Shelton J."/>
            <person name="Brown S."/>
            <person name="Dudchenko O."/>
            <person name="Machol I."/>
            <person name="Durand N."/>
            <person name="Shamim M."/>
            <person name="Lieberman A."/>
            <person name="Muzny D.M."/>
            <person name="Richards S."/>
            <person name="Yoder A."/>
            <person name="Worley K.C."/>
            <person name="Rogers J."/>
            <person name="Gibbs R.A."/>
        </authorList>
    </citation>
    <scope>NUCLEOTIDE SEQUENCE [LARGE SCALE GENOMIC DNA]</scope>
</reference>
<dbReference type="EMBL" id="ABDC03019897">
    <property type="status" value="NOT_ANNOTATED_CDS"/>
    <property type="molecule type" value="Genomic_DNA"/>
</dbReference>
<dbReference type="InterPro" id="IPR036179">
    <property type="entry name" value="Ig-like_dom_sf"/>
</dbReference>
<name>A0A8C5Y3Q4_MICMU</name>
<dbReference type="PANTHER" id="PTHR11860:SF87">
    <property type="entry name" value="CMRF35-LIKE MOLECULE 8"/>
    <property type="match status" value="1"/>
</dbReference>
<dbReference type="Pfam" id="PF07686">
    <property type="entry name" value="V-set"/>
    <property type="match status" value="1"/>
</dbReference>
<dbReference type="InterPro" id="IPR007110">
    <property type="entry name" value="Ig-like_dom"/>
</dbReference>
<feature type="transmembrane region" description="Helical" evidence="5">
    <location>
        <begin position="213"/>
        <end position="235"/>
    </location>
</feature>
<dbReference type="Gene3D" id="2.60.40.10">
    <property type="entry name" value="Immunoglobulins"/>
    <property type="match status" value="1"/>
</dbReference>
<feature type="signal peptide" evidence="6">
    <location>
        <begin position="1"/>
        <end position="24"/>
    </location>
</feature>
<evidence type="ECO:0000259" key="7">
    <source>
        <dbReference type="PROSITE" id="PS50835"/>
    </source>
</evidence>
<evidence type="ECO:0000256" key="3">
    <source>
        <dbReference type="ARBA" id="ARBA00023136"/>
    </source>
</evidence>
<protein>
    <recommendedName>
        <fullName evidence="7">Ig-like domain-containing protein</fullName>
    </recommendedName>
</protein>
<dbReference type="AlphaFoldDB" id="A0A8C5Y3Q4"/>
<dbReference type="InterPro" id="IPR013106">
    <property type="entry name" value="Ig_V-set"/>
</dbReference>
<dbReference type="CDD" id="cd05716">
    <property type="entry name" value="IgV_pIgR_like"/>
    <property type="match status" value="1"/>
</dbReference>
<gene>
    <name evidence="8" type="primary">LOC105878881</name>
</gene>
<evidence type="ECO:0000313" key="8">
    <source>
        <dbReference type="Ensembl" id="ENSMICP00000045445.1"/>
    </source>
</evidence>
<keyword evidence="9" id="KW-1185">Reference proteome</keyword>
<keyword evidence="3 5" id="KW-0472">Membrane</keyword>
<dbReference type="InterPro" id="IPR003599">
    <property type="entry name" value="Ig_sub"/>
</dbReference>
<reference evidence="8" key="3">
    <citation type="submission" date="2025-09" db="UniProtKB">
        <authorList>
            <consortium name="Ensembl"/>
        </authorList>
    </citation>
    <scope>IDENTIFICATION</scope>
</reference>
<feature type="compositionally biased region" description="Polar residues" evidence="4">
    <location>
        <begin position="167"/>
        <end position="177"/>
    </location>
</feature>
<organism evidence="8 9">
    <name type="scientific">Microcebus murinus</name>
    <name type="common">Gray mouse lemur</name>
    <name type="synonym">Lemur murinus</name>
    <dbReference type="NCBI Taxonomy" id="30608"/>
    <lineage>
        <taxon>Eukaryota</taxon>
        <taxon>Metazoa</taxon>
        <taxon>Chordata</taxon>
        <taxon>Craniata</taxon>
        <taxon>Vertebrata</taxon>
        <taxon>Euteleostomi</taxon>
        <taxon>Mammalia</taxon>
        <taxon>Eutheria</taxon>
        <taxon>Euarchontoglires</taxon>
        <taxon>Primates</taxon>
        <taxon>Strepsirrhini</taxon>
        <taxon>Lemuriformes</taxon>
        <taxon>Cheirogaleidae</taxon>
        <taxon>Microcebus</taxon>
    </lineage>
</organism>
<reference evidence="8" key="2">
    <citation type="submission" date="2025-08" db="UniProtKB">
        <authorList>
            <consortium name="Ensembl"/>
        </authorList>
    </citation>
    <scope>IDENTIFICATION</scope>
</reference>
<dbReference type="PROSITE" id="PS50835">
    <property type="entry name" value="IG_LIKE"/>
    <property type="match status" value="1"/>
</dbReference>
<evidence type="ECO:0000256" key="1">
    <source>
        <dbReference type="ARBA" id="ARBA00004370"/>
    </source>
</evidence>
<comment type="subcellular location">
    <subcellularLocation>
        <location evidence="1">Membrane</location>
    </subcellularLocation>
</comment>
<evidence type="ECO:0000256" key="5">
    <source>
        <dbReference type="SAM" id="Phobius"/>
    </source>
</evidence>
<keyword evidence="5" id="KW-1133">Transmembrane helix</keyword>
<dbReference type="GeneTree" id="ENSGT00940000159622"/>
<dbReference type="Ensembl" id="ENSMICT00000063673.1">
    <property type="protein sequence ID" value="ENSMICP00000045445.1"/>
    <property type="gene ID" value="ENSMICG00000043041.1"/>
</dbReference>
<dbReference type="PROSITE" id="PS51257">
    <property type="entry name" value="PROKAR_LIPOPROTEIN"/>
    <property type="match status" value="1"/>
</dbReference>
<feature type="domain" description="Ig-like" evidence="7">
    <location>
        <begin position="12"/>
        <end position="125"/>
    </location>
</feature>
<dbReference type="InterPro" id="IPR050671">
    <property type="entry name" value="CD300_family_receptors"/>
</dbReference>
<dbReference type="GO" id="GO:0005886">
    <property type="term" value="C:plasma membrane"/>
    <property type="evidence" value="ECO:0007669"/>
    <property type="project" value="TreeGrafter"/>
</dbReference>
<dbReference type="InterPro" id="IPR013783">
    <property type="entry name" value="Ig-like_fold"/>
</dbReference>
<evidence type="ECO:0000313" key="9">
    <source>
        <dbReference type="Proteomes" id="UP000694394"/>
    </source>
</evidence>
<dbReference type="SUPFAM" id="SSF48726">
    <property type="entry name" value="Immunoglobulin"/>
    <property type="match status" value="1"/>
</dbReference>
<feature type="region of interest" description="Disordered" evidence="4">
    <location>
        <begin position="167"/>
        <end position="203"/>
    </location>
</feature>
<feature type="chain" id="PRO_5034812784" description="Ig-like domain-containing protein" evidence="6">
    <location>
        <begin position="25"/>
        <end position="254"/>
    </location>
</feature>
<keyword evidence="6" id="KW-0732">Signal</keyword>
<evidence type="ECO:0000256" key="4">
    <source>
        <dbReference type="SAM" id="MobiDB-lite"/>
    </source>
</evidence>
<accession>A0A8C5Y3Q4</accession>
<dbReference type="GO" id="GO:0004888">
    <property type="term" value="F:transmembrane signaling receptor activity"/>
    <property type="evidence" value="ECO:0007669"/>
    <property type="project" value="TreeGrafter"/>
</dbReference>
<dbReference type="Proteomes" id="UP000694394">
    <property type="component" value="Chromosome 16"/>
</dbReference>
<evidence type="ECO:0000256" key="2">
    <source>
        <dbReference type="ARBA" id="ARBA00022692"/>
    </source>
</evidence>